<dbReference type="Proteomes" id="UP000054248">
    <property type="component" value="Unassembled WGS sequence"/>
</dbReference>
<dbReference type="OrthoDB" id="270639at2759"/>
<protein>
    <recommendedName>
        <fullName evidence="2">Prokaryotic-type class I peptide chain release factors domain-containing protein</fullName>
    </recommendedName>
</protein>
<dbReference type="PANTHER" id="PTHR11075:SF54">
    <property type="entry name" value="LARGE RIBOSOMAL SUBUNIT PROTEIN ML62"/>
    <property type="match status" value="1"/>
</dbReference>
<dbReference type="InterPro" id="IPR052104">
    <property type="entry name" value="Mito_Release_Factor_mL62"/>
</dbReference>
<proteinExistence type="predicted"/>
<feature type="compositionally biased region" description="Basic and acidic residues" evidence="1">
    <location>
        <begin position="166"/>
        <end position="179"/>
    </location>
</feature>
<accession>A0A0C3L0M8</accession>
<dbReference type="GO" id="GO:0004045">
    <property type="term" value="F:peptidyl-tRNA hydrolase activity"/>
    <property type="evidence" value="ECO:0007669"/>
    <property type="project" value="TreeGrafter"/>
</dbReference>
<dbReference type="AlphaFoldDB" id="A0A0C3L0M8"/>
<reference evidence="4" key="2">
    <citation type="submission" date="2015-01" db="EMBL/GenBank/DDBJ databases">
        <title>Evolutionary Origins and Diversification of the Mycorrhizal Mutualists.</title>
        <authorList>
            <consortium name="DOE Joint Genome Institute"/>
            <consortium name="Mycorrhizal Genomics Consortium"/>
            <person name="Kohler A."/>
            <person name="Kuo A."/>
            <person name="Nagy L.G."/>
            <person name="Floudas D."/>
            <person name="Copeland A."/>
            <person name="Barry K.W."/>
            <person name="Cichocki N."/>
            <person name="Veneault-Fourrey C."/>
            <person name="LaButti K."/>
            <person name="Lindquist E.A."/>
            <person name="Lipzen A."/>
            <person name="Lundell T."/>
            <person name="Morin E."/>
            <person name="Murat C."/>
            <person name="Riley R."/>
            <person name="Ohm R."/>
            <person name="Sun H."/>
            <person name="Tunlid A."/>
            <person name="Henrissat B."/>
            <person name="Grigoriev I.V."/>
            <person name="Hibbett D.S."/>
            <person name="Martin F."/>
        </authorList>
    </citation>
    <scope>NUCLEOTIDE SEQUENCE [LARGE SCALE GENOMIC DNA]</scope>
    <source>
        <strain evidence="4">MUT 4182</strain>
    </source>
</reference>
<evidence type="ECO:0000259" key="2">
    <source>
        <dbReference type="Pfam" id="PF00472"/>
    </source>
</evidence>
<evidence type="ECO:0000313" key="3">
    <source>
        <dbReference type="EMBL" id="KIO27233.1"/>
    </source>
</evidence>
<name>A0A0C3L0M8_9AGAM</name>
<dbReference type="HOGENOM" id="CLU_089470_0_1_1"/>
<dbReference type="Pfam" id="PF00472">
    <property type="entry name" value="RF-1"/>
    <property type="match status" value="1"/>
</dbReference>
<dbReference type="SUPFAM" id="SSF110916">
    <property type="entry name" value="Peptidyl-tRNA hydrolase domain-like"/>
    <property type="match status" value="1"/>
</dbReference>
<organism evidence="3 4">
    <name type="scientific">Tulasnella calospora MUT 4182</name>
    <dbReference type="NCBI Taxonomy" id="1051891"/>
    <lineage>
        <taxon>Eukaryota</taxon>
        <taxon>Fungi</taxon>
        <taxon>Dikarya</taxon>
        <taxon>Basidiomycota</taxon>
        <taxon>Agaricomycotina</taxon>
        <taxon>Agaricomycetes</taxon>
        <taxon>Cantharellales</taxon>
        <taxon>Tulasnellaceae</taxon>
        <taxon>Tulasnella</taxon>
    </lineage>
</organism>
<dbReference type="GO" id="GO:0070126">
    <property type="term" value="P:mitochondrial translational termination"/>
    <property type="evidence" value="ECO:0007669"/>
    <property type="project" value="TreeGrafter"/>
</dbReference>
<reference evidence="3 4" key="1">
    <citation type="submission" date="2014-04" db="EMBL/GenBank/DDBJ databases">
        <authorList>
            <consortium name="DOE Joint Genome Institute"/>
            <person name="Kuo A."/>
            <person name="Girlanda M."/>
            <person name="Perotto S."/>
            <person name="Kohler A."/>
            <person name="Nagy L.G."/>
            <person name="Floudas D."/>
            <person name="Copeland A."/>
            <person name="Barry K.W."/>
            <person name="Cichocki N."/>
            <person name="Veneault-Fourrey C."/>
            <person name="LaButti K."/>
            <person name="Lindquist E.A."/>
            <person name="Lipzen A."/>
            <person name="Lundell T."/>
            <person name="Morin E."/>
            <person name="Murat C."/>
            <person name="Sun H."/>
            <person name="Tunlid A."/>
            <person name="Henrissat B."/>
            <person name="Grigoriev I.V."/>
            <person name="Hibbett D.S."/>
            <person name="Martin F."/>
            <person name="Nordberg H.P."/>
            <person name="Cantor M.N."/>
            <person name="Hua S.X."/>
        </authorList>
    </citation>
    <scope>NUCLEOTIDE SEQUENCE [LARGE SCALE GENOMIC DNA]</scope>
    <source>
        <strain evidence="3 4">MUT 4182</strain>
    </source>
</reference>
<feature type="domain" description="Prokaryotic-type class I peptide chain release factors" evidence="2">
    <location>
        <begin position="70"/>
        <end position="197"/>
    </location>
</feature>
<dbReference type="GO" id="GO:0016150">
    <property type="term" value="F:translation release factor activity, codon nonspecific"/>
    <property type="evidence" value="ECO:0007669"/>
    <property type="project" value="TreeGrafter"/>
</dbReference>
<dbReference type="PANTHER" id="PTHR11075">
    <property type="entry name" value="PEPTIDE CHAIN RELEASE FACTOR"/>
    <property type="match status" value="1"/>
</dbReference>
<evidence type="ECO:0000313" key="4">
    <source>
        <dbReference type="Proteomes" id="UP000054248"/>
    </source>
</evidence>
<dbReference type="EMBL" id="KN823012">
    <property type="protein sequence ID" value="KIO27233.1"/>
    <property type="molecule type" value="Genomic_DNA"/>
</dbReference>
<dbReference type="GO" id="GO:0005762">
    <property type="term" value="C:mitochondrial large ribosomal subunit"/>
    <property type="evidence" value="ECO:0007669"/>
    <property type="project" value="TreeGrafter"/>
</dbReference>
<keyword evidence="4" id="KW-1185">Reference proteome</keyword>
<sequence>MFLVFRRPPLIFNTLFQKNLQFSPSLLVQRNYASIGLPTPPPVTDVVNDKEGKKPAREWVEAFRKAKLQRSDVDSLSFARSSGPGGQNVNKVNTKSIIRCSIGSSRWIPLWAQSTLRTLPAYVKADDCLLISSTRHRTQAENVEDCLKKLHTLILDASSAAITKDPTAEQKQRVRDLQKAHSGRLKKEKQSRSAVKQGRRGGFDKFD</sequence>
<dbReference type="STRING" id="1051891.A0A0C3L0M8"/>
<dbReference type="Gene3D" id="3.30.160.20">
    <property type="match status" value="1"/>
</dbReference>
<feature type="region of interest" description="Disordered" evidence="1">
    <location>
        <begin position="164"/>
        <end position="207"/>
    </location>
</feature>
<evidence type="ECO:0000256" key="1">
    <source>
        <dbReference type="SAM" id="MobiDB-lite"/>
    </source>
</evidence>
<dbReference type="InterPro" id="IPR000352">
    <property type="entry name" value="Pep_chain_release_fac_I"/>
</dbReference>
<gene>
    <name evidence="3" type="ORF">M407DRAFT_193456</name>
</gene>